<dbReference type="GO" id="GO:0030288">
    <property type="term" value="C:outer membrane-bounded periplasmic space"/>
    <property type="evidence" value="ECO:0007669"/>
    <property type="project" value="TreeGrafter"/>
</dbReference>
<reference evidence="3 4" key="1">
    <citation type="submission" date="2017-03" db="EMBL/GenBank/DDBJ databases">
        <authorList>
            <person name="Afonso C.L."/>
            <person name="Miller P.J."/>
            <person name="Scott M.A."/>
            <person name="Spackman E."/>
            <person name="Goraichik I."/>
            <person name="Dimitrov K.M."/>
            <person name="Suarez D.L."/>
            <person name="Swayne D.E."/>
        </authorList>
    </citation>
    <scope>NUCLEOTIDE SEQUENCE [LARGE SCALE GENOMIC DNA]</scope>
    <source>
        <strain evidence="3 4">CECT 7639</strain>
    </source>
</reference>
<protein>
    <recommendedName>
        <fullName evidence="5">Bacterial extracellular solute-binding protein</fullName>
    </recommendedName>
</protein>
<gene>
    <name evidence="3" type="ORF">TRL7639_04210</name>
</gene>
<keyword evidence="4" id="KW-1185">Reference proteome</keyword>
<dbReference type="OrthoDB" id="8673316at2"/>
<dbReference type="PANTHER" id="PTHR30006">
    <property type="entry name" value="THIAMINE-BINDING PERIPLASMIC PROTEIN-RELATED"/>
    <property type="match status" value="1"/>
</dbReference>
<name>A0A1Y5TYF2_9RHOB</name>
<keyword evidence="1 2" id="KW-0732">Signal</keyword>
<dbReference type="Pfam" id="PF13531">
    <property type="entry name" value="SBP_bac_11"/>
    <property type="match status" value="1"/>
</dbReference>
<accession>A0A1Y5TYF2</accession>
<dbReference type="EMBL" id="FWFO01000006">
    <property type="protein sequence ID" value="SLN71206.1"/>
    <property type="molecule type" value="Genomic_DNA"/>
</dbReference>
<proteinExistence type="predicted"/>
<dbReference type="PANTHER" id="PTHR30006:SF25">
    <property type="entry name" value="PHOSPHOGLYCERATE TRANSPORT REGULATORY PROTEIN PGTC"/>
    <property type="match status" value="1"/>
</dbReference>
<evidence type="ECO:0000256" key="2">
    <source>
        <dbReference type="SAM" id="SignalP"/>
    </source>
</evidence>
<dbReference type="Gene3D" id="3.40.190.10">
    <property type="entry name" value="Periplasmic binding protein-like II"/>
    <property type="match status" value="2"/>
</dbReference>
<sequence>MRYLILALALLIVPLSAASFEVEDHARFGPSDAAQVVRVISTGDIPVFSPAIAKFLEQNPDVAVDYTVASSTQLMLALTEDGADFDVAISSAMDLQTKLANDGRTRRHQSAATETLPAWARWRDNLFAFTQEPAAIVLSRSAFEGLEIPQTRQDLIAILRQHPERFRGRIGTYDLRASGLGYLFATQDARTSETFWRLTEVMGGLDARLYCCSSQMIDDVATGELAVAYNVLGSYAKAREDLTRFEVVLPADFTTVMLRTALIPAASEQPELAGRFIDHLLEVAWSETPLESYPFTPINQNRGEADASLRRIRMGPGLLVYLDRFKKRSFLKEWESAILQP</sequence>
<dbReference type="RefSeq" id="WP_085797855.1">
    <property type="nucleotide sequence ID" value="NZ_FWFO01000006.1"/>
</dbReference>
<dbReference type="AlphaFoldDB" id="A0A1Y5TYF2"/>
<organism evidence="3 4">
    <name type="scientific">Falsiruegeria litorea R37</name>
    <dbReference type="NCBI Taxonomy" id="1200284"/>
    <lineage>
        <taxon>Bacteria</taxon>
        <taxon>Pseudomonadati</taxon>
        <taxon>Pseudomonadota</taxon>
        <taxon>Alphaproteobacteria</taxon>
        <taxon>Rhodobacterales</taxon>
        <taxon>Roseobacteraceae</taxon>
        <taxon>Falsiruegeria</taxon>
    </lineage>
</organism>
<evidence type="ECO:0008006" key="5">
    <source>
        <dbReference type="Google" id="ProtNLM"/>
    </source>
</evidence>
<evidence type="ECO:0000256" key="1">
    <source>
        <dbReference type="ARBA" id="ARBA00022729"/>
    </source>
</evidence>
<evidence type="ECO:0000313" key="3">
    <source>
        <dbReference type="EMBL" id="SLN71206.1"/>
    </source>
</evidence>
<dbReference type="SUPFAM" id="SSF53850">
    <property type="entry name" value="Periplasmic binding protein-like II"/>
    <property type="match status" value="1"/>
</dbReference>
<feature type="signal peptide" evidence="2">
    <location>
        <begin position="1"/>
        <end position="19"/>
    </location>
</feature>
<feature type="chain" id="PRO_5012418662" description="Bacterial extracellular solute-binding protein" evidence="2">
    <location>
        <begin position="20"/>
        <end position="341"/>
    </location>
</feature>
<evidence type="ECO:0000313" key="4">
    <source>
        <dbReference type="Proteomes" id="UP000193077"/>
    </source>
</evidence>
<dbReference type="Proteomes" id="UP000193077">
    <property type="component" value="Unassembled WGS sequence"/>
</dbReference>